<keyword evidence="3" id="KW-1185">Reference proteome</keyword>
<feature type="region of interest" description="Disordered" evidence="1">
    <location>
        <begin position="1"/>
        <end position="32"/>
    </location>
</feature>
<evidence type="ECO:0000313" key="2">
    <source>
        <dbReference type="EMBL" id="KAF9695193.1"/>
    </source>
</evidence>
<proteinExistence type="predicted"/>
<gene>
    <name evidence="2" type="ORF">EKO04_007034</name>
</gene>
<name>A0A8H7J4J2_9PLEO</name>
<evidence type="ECO:0000256" key="1">
    <source>
        <dbReference type="SAM" id="MobiDB-lite"/>
    </source>
</evidence>
<dbReference type="AlphaFoldDB" id="A0A8H7J4J2"/>
<dbReference type="Proteomes" id="UP000651452">
    <property type="component" value="Unassembled WGS sequence"/>
</dbReference>
<feature type="compositionally biased region" description="Low complexity" evidence="1">
    <location>
        <begin position="18"/>
        <end position="27"/>
    </location>
</feature>
<protein>
    <submittedName>
        <fullName evidence="2">Uncharacterized protein</fullName>
    </submittedName>
</protein>
<evidence type="ECO:0000313" key="3">
    <source>
        <dbReference type="Proteomes" id="UP000651452"/>
    </source>
</evidence>
<reference evidence="2" key="2">
    <citation type="submission" date="2020-09" db="EMBL/GenBank/DDBJ databases">
        <title>Reference genome assembly for Australian Ascochyta lentis isolate Al4.</title>
        <authorList>
            <person name="Lee R.C."/>
            <person name="Farfan-Caceres L.M."/>
            <person name="Debler J.W."/>
            <person name="Williams A.H."/>
            <person name="Henares B.M."/>
        </authorList>
    </citation>
    <scope>NUCLEOTIDE SEQUENCE</scope>
    <source>
        <strain evidence="2">Al4</strain>
    </source>
</reference>
<sequence length="315" mass="34879">MSTTRRAASGPHAGDARSTQQSSSTQTGREPVVLRYEKYQDTIPVRSVESEENGRQLTGVQHYLHMMSQLGLNGKPSLDHIDYRRLEGAQNTTSPTGTAEDKTSPHLPPTSSTTPTLPSPPTTLPTYKEPIYIGTSSNPALFLSILRIAQHNLPSLDFSSALNHLPNTHTSDTLPRLYPSAPGNLAPPPFLDASDTPARTNDANLHVAFLPSFYRDGRHCIGYFEMLASSRGAKKVGACLFAPCLEEELRRYGLVEYLQDREDHGVQGMRRVGAGRGYWVDKDTVEEYEEWGLVWRVVQRVWEARLGFAMGALEA</sequence>
<dbReference type="OrthoDB" id="3784214at2759"/>
<feature type="region of interest" description="Disordered" evidence="1">
    <location>
        <begin position="173"/>
        <end position="197"/>
    </location>
</feature>
<reference evidence="2" key="1">
    <citation type="submission" date="2018-12" db="EMBL/GenBank/DDBJ databases">
        <authorList>
            <person name="Syme R.A."/>
            <person name="Farfan-Caceres L."/>
            <person name="Lichtenzveig J."/>
        </authorList>
    </citation>
    <scope>NUCLEOTIDE SEQUENCE</scope>
    <source>
        <strain evidence="2">Al4</strain>
    </source>
</reference>
<feature type="region of interest" description="Disordered" evidence="1">
    <location>
        <begin position="89"/>
        <end position="125"/>
    </location>
</feature>
<comment type="caution">
    <text evidence="2">The sequence shown here is derived from an EMBL/GenBank/DDBJ whole genome shotgun (WGS) entry which is preliminary data.</text>
</comment>
<dbReference type="EMBL" id="RZGK01000012">
    <property type="protein sequence ID" value="KAF9695193.1"/>
    <property type="molecule type" value="Genomic_DNA"/>
</dbReference>
<accession>A0A8H7J4J2</accession>
<organism evidence="2 3">
    <name type="scientific">Ascochyta lentis</name>
    <dbReference type="NCBI Taxonomy" id="205686"/>
    <lineage>
        <taxon>Eukaryota</taxon>
        <taxon>Fungi</taxon>
        <taxon>Dikarya</taxon>
        <taxon>Ascomycota</taxon>
        <taxon>Pezizomycotina</taxon>
        <taxon>Dothideomycetes</taxon>
        <taxon>Pleosporomycetidae</taxon>
        <taxon>Pleosporales</taxon>
        <taxon>Pleosporineae</taxon>
        <taxon>Didymellaceae</taxon>
        <taxon>Ascochyta</taxon>
    </lineage>
</organism>